<dbReference type="SUPFAM" id="SSF56349">
    <property type="entry name" value="DNA breaking-rejoining enzymes"/>
    <property type="match status" value="1"/>
</dbReference>
<dbReference type="PANTHER" id="PTHR30349">
    <property type="entry name" value="PHAGE INTEGRASE-RELATED"/>
    <property type="match status" value="1"/>
</dbReference>
<dbReference type="EMBL" id="DVOC01000049">
    <property type="protein sequence ID" value="HIU90928.1"/>
    <property type="molecule type" value="Genomic_DNA"/>
</dbReference>
<accession>A0A9D1MWT6</accession>
<feature type="domain" description="Core-binding (CB)" evidence="7">
    <location>
        <begin position="20"/>
        <end position="106"/>
    </location>
</feature>
<evidence type="ECO:0000313" key="9">
    <source>
        <dbReference type="Proteomes" id="UP000886852"/>
    </source>
</evidence>
<dbReference type="InterPro" id="IPR002104">
    <property type="entry name" value="Integrase_catalytic"/>
</dbReference>
<dbReference type="AlphaFoldDB" id="A0A9D1MWT6"/>
<reference evidence="8" key="1">
    <citation type="submission" date="2020-10" db="EMBL/GenBank/DDBJ databases">
        <authorList>
            <person name="Gilroy R."/>
        </authorList>
    </citation>
    <scope>NUCLEOTIDE SEQUENCE</scope>
    <source>
        <strain evidence="8">ChiHjej12B11-7776</strain>
    </source>
</reference>
<dbReference type="InterPro" id="IPR010998">
    <property type="entry name" value="Integrase_recombinase_N"/>
</dbReference>
<dbReference type="InterPro" id="IPR050090">
    <property type="entry name" value="Tyrosine_recombinase_XerCD"/>
</dbReference>
<evidence type="ECO:0000256" key="2">
    <source>
        <dbReference type="ARBA" id="ARBA00022908"/>
    </source>
</evidence>
<evidence type="ECO:0000256" key="5">
    <source>
        <dbReference type="PROSITE-ProRule" id="PRU01248"/>
    </source>
</evidence>
<dbReference type="Gene3D" id="1.10.150.130">
    <property type="match status" value="1"/>
</dbReference>
<proteinExistence type="inferred from homology"/>
<gene>
    <name evidence="8" type="ORF">IAC72_02805</name>
</gene>
<dbReference type="Pfam" id="PF00589">
    <property type="entry name" value="Phage_integrase"/>
    <property type="match status" value="1"/>
</dbReference>
<comment type="caution">
    <text evidence="8">The sequence shown here is derived from an EMBL/GenBank/DDBJ whole genome shotgun (WGS) entry which is preliminary data.</text>
</comment>
<dbReference type="GO" id="GO:0003677">
    <property type="term" value="F:DNA binding"/>
    <property type="evidence" value="ECO:0007669"/>
    <property type="project" value="UniProtKB-UniRule"/>
</dbReference>
<feature type="domain" description="Tyr recombinase" evidence="6">
    <location>
        <begin position="127"/>
        <end position="313"/>
    </location>
</feature>
<dbReference type="Gene3D" id="1.10.443.10">
    <property type="entry name" value="Intergrase catalytic core"/>
    <property type="match status" value="1"/>
</dbReference>
<evidence type="ECO:0000259" key="7">
    <source>
        <dbReference type="PROSITE" id="PS51900"/>
    </source>
</evidence>
<dbReference type="PANTHER" id="PTHR30349:SF64">
    <property type="entry name" value="PROPHAGE INTEGRASE INTD-RELATED"/>
    <property type="match status" value="1"/>
</dbReference>
<keyword evidence="4" id="KW-0233">DNA recombination</keyword>
<evidence type="ECO:0000313" key="8">
    <source>
        <dbReference type="EMBL" id="HIU90928.1"/>
    </source>
</evidence>
<organism evidence="8 9">
    <name type="scientific">Candidatus Fimimonas merdipullorum</name>
    <dbReference type="NCBI Taxonomy" id="2840822"/>
    <lineage>
        <taxon>Bacteria</taxon>
        <taxon>Pseudomonadati</taxon>
        <taxon>Myxococcota</taxon>
        <taxon>Myxococcia</taxon>
        <taxon>Myxococcales</taxon>
        <taxon>Cystobacterineae</taxon>
        <taxon>Myxococcaceae</taxon>
        <taxon>Myxococcaceae incertae sedis</taxon>
        <taxon>Candidatus Fimimonas</taxon>
    </lineage>
</organism>
<comment type="similarity">
    <text evidence="1">Belongs to the 'phage' integrase family.</text>
</comment>
<dbReference type="InterPro" id="IPR013762">
    <property type="entry name" value="Integrase-like_cat_sf"/>
</dbReference>
<dbReference type="InterPro" id="IPR044068">
    <property type="entry name" value="CB"/>
</dbReference>
<dbReference type="CDD" id="cd01189">
    <property type="entry name" value="INT_ICEBs1_C_like"/>
    <property type="match status" value="1"/>
</dbReference>
<keyword evidence="2" id="KW-0229">DNA integration</keyword>
<evidence type="ECO:0000259" key="6">
    <source>
        <dbReference type="PROSITE" id="PS51898"/>
    </source>
</evidence>
<evidence type="ECO:0000256" key="4">
    <source>
        <dbReference type="ARBA" id="ARBA00023172"/>
    </source>
</evidence>
<dbReference type="PROSITE" id="PS51900">
    <property type="entry name" value="CB"/>
    <property type="match status" value="1"/>
</dbReference>
<sequence length="319" mass="35845">MTFLEVEKLKTIQTNVRYADWLMQWLENYVRPSVKVRTYERYRLIVQQHINQSVGNVALDGLSPLVLQSFVTRLLQRGNRKTGKGLSANSVNAVIAVIQGSLRAAHNLGLTQEYTADKIKRPKLKEKPVECLTLAEQKKIEQAVLQGKKDKLYGIILCLYSGLRIGELLALQWSDIDFAKGILTVSKSCYDGNGGLVVDEPKTAASRRIIPLPKQLLPILKGVKKRSNSPFVVSAGGKPVSVRSYQRSFELLLKKIKIPHKGFHSLRHTFATRAIECGMDVKTLSEILGHKNPAVTLNRYAHSLLEHKQNMMNRLGKLL</sequence>
<name>A0A9D1MWT6_9BACT</name>
<evidence type="ECO:0000256" key="3">
    <source>
        <dbReference type="ARBA" id="ARBA00023125"/>
    </source>
</evidence>
<dbReference type="Pfam" id="PF14659">
    <property type="entry name" value="Phage_int_SAM_3"/>
    <property type="match status" value="1"/>
</dbReference>
<reference evidence="8" key="2">
    <citation type="journal article" date="2021" name="PeerJ">
        <title>Extensive microbial diversity within the chicken gut microbiome revealed by metagenomics and culture.</title>
        <authorList>
            <person name="Gilroy R."/>
            <person name="Ravi A."/>
            <person name="Getino M."/>
            <person name="Pursley I."/>
            <person name="Horton D.L."/>
            <person name="Alikhan N.F."/>
            <person name="Baker D."/>
            <person name="Gharbi K."/>
            <person name="Hall N."/>
            <person name="Watson M."/>
            <person name="Adriaenssens E.M."/>
            <person name="Foster-Nyarko E."/>
            <person name="Jarju S."/>
            <person name="Secka A."/>
            <person name="Antonio M."/>
            <person name="Oren A."/>
            <person name="Chaudhuri R.R."/>
            <person name="La Ragione R."/>
            <person name="Hildebrand F."/>
            <person name="Pallen M.J."/>
        </authorList>
    </citation>
    <scope>NUCLEOTIDE SEQUENCE</scope>
    <source>
        <strain evidence="8">ChiHjej12B11-7776</strain>
    </source>
</reference>
<dbReference type="GO" id="GO:0015074">
    <property type="term" value="P:DNA integration"/>
    <property type="evidence" value="ECO:0007669"/>
    <property type="project" value="UniProtKB-KW"/>
</dbReference>
<dbReference type="GO" id="GO:0006310">
    <property type="term" value="P:DNA recombination"/>
    <property type="evidence" value="ECO:0007669"/>
    <property type="project" value="UniProtKB-KW"/>
</dbReference>
<dbReference type="InterPro" id="IPR011010">
    <property type="entry name" value="DNA_brk_join_enz"/>
</dbReference>
<dbReference type="Proteomes" id="UP000886852">
    <property type="component" value="Unassembled WGS sequence"/>
</dbReference>
<evidence type="ECO:0000256" key="1">
    <source>
        <dbReference type="ARBA" id="ARBA00008857"/>
    </source>
</evidence>
<keyword evidence="3 5" id="KW-0238">DNA-binding</keyword>
<protein>
    <submittedName>
        <fullName evidence="8">Site-specific integrase</fullName>
    </submittedName>
</protein>
<dbReference type="PROSITE" id="PS51898">
    <property type="entry name" value="TYR_RECOMBINASE"/>
    <property type="match status" value="1"/>
</dbReference>
<dbReference type="InterPro" id="IPR004107">
    <property type="entry name" value="Integrase_SAM-like_N"/>
</dbReference>